<feature type="transmembrane region" description="Helical" evidence="1">
    <location>
        <begin position="50"/>
        <end position="70"/>
    </location>
</feature>
<evidence type="ECO:0000256" key="1">
    <source>
        <dbReference type="SAM" id="Phobius"/>
    </source>
</evidence>
<organism evidence="2 3">
    <name type="scientific">Prosthecobacter fluviatilis</name>
    <dbReference type="NCBI Taxonomy" id="445931"/>
    <lineage>
        <taxon>Bacteria</taxon>
        <taxon>Pseudomonadati</taxon>
        <taxon>Verrucomicrobiota</taxon>
        <taxon>Verrucomicrobiia</taxon>
        <taxon>Verrucomicrobiales</taxon>
        <taxon>Verrucomicrobiaceae</taxon>
        <taxon>Prosthecobacter</taxon>
    </lineage>
</organism>
<keyword evidence="1" id="KW-1133">Transmembrane helix</keyword>
<keyword evidence="3" id="KW-1185">Reference proteome</keyword>
<feature type="transmembrane region" description="Helical" evidence="1">
    <location>
        <begin position="12"/>
        <end position="30"/>
    </location>
</feature>
<evidence type="ECO:0000313" key="2">
    <source>
        <dbReference type="EMBL" id="MFC5454195.1"/>
    </source>
</evidence>
<keyword evidence="1" id="KW-0472">Membrane</keyword>
<proteinExistence type="predicted"/>
<accession>A0ABW0KLR9</accession>
<reference evidence="3" key="1">
    <citation type="journal article" date="2019" name="Int. J. Syst. Evol. Microbiol.">
        <title>The Global Catalogue of Microorganisms (GCM) 10K type strain sequencing project: providing services to taxonomists for standard genome sequencing and annotation.</title>
        <authorList>
            <consortium name="The Broad Institute Genomics Platform"/>
            <consortium name="The Broad Institute Genome Sequencing Center for Infectious Disease"/>
            <person name="Wu L."/>
            <person name="Ma J."/>
        </authorList>
    </citation>
    <scope>NUCLEOTIDE SEQUENCE [LARGE SCALE GENOMIC DNA]</scope>
    <source>
        <strain evidence="3">CGMCC 4.1469</strain>
    </source>
</reference>
<dbReference type="EMBL" id="JBHSMQ010000001">
    <property type="protein sequence ID" value="MFC5454195.1"/>
    <property type="molecule type" value="Genomic_DNA"/>
</dbReference>
<keyword evidence="1" id="KW-0812">Transmembrane</keyword>
<sequence length="101" mass="11506">MKPLTYHKIWWIRCIIRCVLLFVMIVLGGAATIKACQFLSNSSPLFEGDLIAWVINSALLILIFFSQRLIRKIDARITTRLNAHRIVSQQSTTHNLQSPIG</sequence>
<gene>
    <name evidence="2" type="ORF">ACFQDI_04940</name>
</gene>
<comment type="caution">
    <text evidence="2">The sequence shown here is derived from an EMBL/GenBank/DDBJ whole genome shotgun (WGS) entry which is preliminary data.</text>
</comment>
<dbReference type="Proteomes" id="UP001596052">
    <property type="component" value="Unassembled WGS sequence"/>
</dbReference>
<name>A0ABW0KLR9_9BACT</name>
<evidence type="ECO:0000313" key="3">
    <source>
        <dbReference type="Proteomes" id="UP001596052"/>
    </source>
</evidence>
<protein>
    <submittedName>
        <fullName evidence="2">Uncharacterized protein</fullName>
    </submittedName>
</protein>